<gene>
    <name evidence="1" type="ORF">GCM10023230_16160</name>
</gene>
<sequence>MFVPIPKLVFVVGELGSTLDAPPEPVLILALLLTKEPKNNFFLSLLALKFYIINVLQIKTSFF</sequence>
<dbReference type="Proteomes" id="UP001500141">
    <property type="component" value="Unassembled WGS sequence"/>
</dbReference>
<keyword evidence="2" id="KW-1185">Reference proteome</keyword>
<name>A0ABP8ZVW5_9FLAO</name>
<reference evidence="2" key="1">
    <citation type="journal article" date="2019" name="Int. J. Syst. Evol. Microbiol.">
        <title>The Global Catalogue of Microorganisms (GCM) 10K type strain sequencing project: providing services to taxonomists for standard genome sequencing and annotation.</title>
        <authorList>
            <consortium name="The Broad Institute Genomics Platform"/>
            <consortium name="The Broad Institute Genome Sequencing Center for Infectious Disease"/>
            <person name="Wu L."/>
            <person name="Ma J."/>
        </authorList>
    </citation>
    <scope>NUCLEOTIDE SEQUENCE [LARGE SCALE GENOMIC DNA]</scope>
    <source>
        <strain evidence="2">JCM 18198</strain>
    </source>
</reference>
<organism evidence="1 2">
    <name type="scientific">Flavobacterium hankyongi</name>
    <dbReference type="NCBI Taxonomy" id="1176532"/>
    <lineage>
        <taxon>Bacteria</taxon>
        <taxon>Pseudomonadati</taxon>
        <taxon>Bacteroidota</taxon>
        <taxon>Flavobacteriia</taxon>
        <taxon>Flavobacteriales</taxon>
        <taxon>Flavobacteriaceae</taxon>
        <taxon>Flavobacterium</taxon>
    </lineage>
</organism>
<evidence type="ECO:0000313" key="2">
    <source>
        <dbReference type="Proteomes" id="UP001500141"/>
    </source>
</evidence>
<accession>A0ABP8ZVW5</accession>
<proteinExistence type="predicted"/>
<dbReference type="EMBL" id="BAABIP010000014">
    <property type="protein sequence ID" value="GAA4767165.1"/>
    <property type="molecule type" value="Genomic_DNA"/>
</dbReference>
<protein>
    <submittedName>
        <fullName evidence="1">Uncharacterized protein</fullName>
    </submittedName>
</protein>
<evidence type="ECO:0000313" key="1">
    <source>
        <dbReference type="EMBL" id="GAA4767165.1"/>
    </source>
</evidence>
<comment type="caution">
    <text evidence="1">The sequence shown here is derived from an EMBL/GenBank/DDBJ whole genome shotgun (WGS) entry which is preliminary data.</text>
</comment>